<evidence type="ECO:0000313" key="4">
    <source>
        <dbReference type="EMBL" id="CAD8577435.1"/>
    </source>
</evidence>
<proteinExistence type="predicted"/>
<dbReference type="EMBL" id="HBEW01001389">
    <property type="protein sequence ID" value="CAD8577433.1"/>
    <property type="molecule type" value="Transcribed_RNA"/>
</dbReference>
<gene>
    <name evidence="2" type="ORF">OMED0929_LOCUS1198</name>
    <name evidence="3" type="ORF">OMED0929_LOCUS1201</name>
    <name evidence="4" type="ORF">OMED0929_LOCUS1202</name>
</gene>
<keyword evidence="1" id="KW-0472">Membrane</keyword>
<evidence type="ECO:0000313" key="3">
    <source>
        <dbReference type="EMBL" id="CAD8577433.1"/>
    </source>
</evidence>
<evidence type="ECO:0000313" key="2">
    <source>
        <dbReference type="EMBL" id="CAD8577426.1"/>
    </source>
</evidence>
<accession>A0A6U0DUE2</accession>
<reference evidence="3" key="1">
    <citation type="submission" date="2021-01" db="EMBL/GenBank/DDBJ databases">
        <authorList>
            <person name="Corre E."/>
            <person name="Pelletier E."/>
            <person name="Niang G."/>
            <person name="Scheremetjew M."/>
            <person name="Finn R."/>
            <person name="Kale V."/>
            <person name="Holt S."/>
            <person name="Cochrane G."/>
            <person name="Meng A."/>
            <person name="Brown T."/>
            <person name="Cohen L."/>
        </authorList>
    </citation>
    <scope>NUCLEOTIDE SEQUENCE</scope>
    <source>
        <strain evidence="3">Clade-D-RCC2572</strain>
    </source>
</reference>
<protein>
    <submittedName>
        <fullName evidence="3">Uncharacterized protein</fullName>
    </submittedName>
</protein>
<keyword evidence="1" id="KW-0812">Transmembrane</keyword>
<evidence type="ECO:0000256" key="1">
    <source>
        <dbReference type="SAM" id="Phobius"/>
    </source>
</evidence>
<sequence>MFTISTKTQLNVALLRANTNTPRSNNVCRAALPKPLGTAFEATKLKEAIKATVIMGGSIIPVQSAIAMPVEGTIAEVLQVADVPTPLLYFGFLTSSLMFAVGTYLALTKIKLI</sequence>
<keyword evidence="1" id="KW-1133">Transmembrane helix</keyword>
<dbReference type="EMBL" id="HBEW01001390">
    <property type="protein sequence ID" value="CAD8577435.1"/>
    <property type="molecule type" value="Transcribed_RNA"/>
</dbReference>
<dbReference type="AlphaFoldDB" id="A0A6U0DUE2"/>
<organism evidence="3">
    <name type="scientific">Ostreococcus mediterraneus</name>
    <dbReference type="NCBI Taxonomy" id="1486918"/>
    <lineage>
        <taxon>Eukaryota</taxon>
        <taxon>Viridiplantae</taxon>
        <taxon>Chlorophyta</taxon>
        <taxon>Mamiellophyceae</taxon>
        <taxon>Mamiellales</taxon>
        <taxon>Bathycoccaceae</taxon>
        <taxon>Ostreococcus</taxon>
    </lineage>
</organism>
<name>A0A6U0DUE2_9CHLO</name>
<feature type="transmembrane region" description="Helical" evidence="1">
    <location>
        <begin position="87"/>
        <end position="107"/>
    </location>
</feature>
<dbReference type="EMBL" id="HBEW01001382">
    <property type="protein sequence ID" value="CAD8577426.1"/>
    <property type="molecule type" value="Transcribed_RNA"/>
</dbReference>